<keyword evidence="7" id="KW-1185">Reference proteome</keyword>
<evidence type="ECO:0000256" key="1">
    <source>
        <dbReference type="ARBA" id="ARBA00023015"/>
    </source>
</evidence>
<evidence type="ECO:0000259" key="4">
    <source>
        <dbReference type="PROSITE" id="PS50932"/>
    </source>
</evidence>
<dbReference type="OrthoDB" id="9775106at2"/>
<sequence length="332" mass="37268">MATIKDVAKEAGLSVSTVSRYLNDHPYISEDKKSRIKEAMRVLDYTPSSIATQLRSRKSKTIGVIVSRITNPFFSYLVDAIEKKAVQSGYRVLIMQTYDELEAEKNCLEMLKQQVVSGLIMCSVESDIEAIKDYQKFGPIVLCNEKVSDMTIPQVVTDQEQATFEGIEYLIEKGYKKIAYCTGGNFEVDGHGSTRTKGFERAITLNKQTFNKKWIFQRVHTISDGRKIVNQLSQLPTNQKPDAIFANSDEVASGIISEMLDLGYQIPLDLAVIGFDNQPFTSMLSIPLTTIEQPVEALGIESTNLLLSLIDGKKYQINDNKLKLKLIERESV</sequence>
<keyword evidence="1" id="KW-0805">Transcription regulation</keyword>
<accession>A0A1X6WRC5</accession>
<dbReference type="SUPFAM" id="SSF47413">
    <property type="entry name" value="lambda repressor-like DNA-binding domains"/>
    <property type="match status" value="1"/>
</dbReference>
<dbReference type="InterPro" id="IPR010982">
    <property type="entry name" value="Lambda_DNA-bd_dom_sf"/>
</dbReference>
<dbReference type="Pfam" id="PF00532">
    <property type="entry name" value="Peripla_BP_1"/>
    <property type="match status" value="1"/>
</dbReference>
<dbReference type="AlphaFoldDB" id="A0A1X6WRC5"/>
<protein>
    <submittedName>
        <fullName evidence="6">Sugar-binding transcriptional regulator, LacI family</fullName>
    </submittedName>
</protein>
<dbReference type="GO" id="GO:0000976">
    <property type="term" value="F:transcription cis-regulatory region binding"/>
    <property type="evidence" value="ECO:0007669"/>
    <property type="project" value="TreeGrafter"/>
</dbReference>
<dbReference type="SMART" id="SM00354">
    <property type="entry name" value="HTH_LACI"/>
    <property type="match status" value="1"/>
</dbReference>
<evidence type="ECO:0000313" key="7">
    <source>
        <dbReference type="Proteomes" id="UP000195918"/>
    </source>
</evidence>
<evidence type="ECO:0000313" key="6">
    <source>
        <dbReference type="EMBL" id="SLM86825.1"/>
    </source>
</evidence>
<keyword evidence="2" id="KW-0238">DNA-binding</keyword>
<feature type="domain" description="HTH cro/C1-type" evidence="5">
    <location>
        <begin position="3"/>
        <end position="50"/>
    </location>
</feature>
<evidence type="ECO:0000256" key="2">
    <source>
        <dbReference type="ARBA" id="ARBA00023125"/>
    </source>
</evidence>
<dbReference type="CDD" id="cd06286">
    <property type="entry name" value="PBP1_CcpB-like"/>
    <property type="match status" value="1"/>
</dbReference>
<dbReference type="PROSITE" id="PS50932">
    <property type="entry name" value="HTH_LACI_2"/>
    <property type="match status" value="1"/>
</dbReference>
<feature type="domain" description="HTH lacI-type" evidence="4">
    <location>
        <begin position="2"/>
        <end position="56"/>
    </location>
</feature>
<organism evidence="6 7">
    <name type="scientific">Vagococcus fluvialis bH819</name>
    <dbReference type="NCBI Taxonomy" id="1255619"/>
    <lineage>
        <taxon>Bacteria</taxon>
        <taxon>Bacillati</taxon>
        <taxon>Bacillota</taxon>
        <taxon>Bacilli</taxon>
        <taxon>Lactobacillales</taxon>
        <taxon>Enterococcaceae</taxon>
        <taxon>Vagococcus</taxon>
    </lineage>
</organism>
<dbReference type="Proteomes" id="UP000195918">
    <property type="component" value="Unassembled WGS sequence"/>
</dbReference>
<dbReference type="PANTHER" id="PTHR30146:SF136">
    <property type="entry name" value="NTD BIOSYNTHESIS OPERON REGULATOR NTDR"/>
    <property type="match status" value="1"/>
</dbReference>
<dbReference type="PROSITE" id="PS50943">
    <property type="entry name" value="HTH_CROC1"/>
    <property type="match status" value="1"/>
</dbReference>
<evidence type="ECO:0000256" key="3">
    <source>
        <dbReference type="ARBA" id="ARBA00023163"/>
    </source>
</evidence>
<dbReference type="PANTHER" id="PTHR30146">
    <property type="entry name" value="LACI-RELATED TRANSCRIPTIONAL REPRESSOR"/>
    <property type="match status" value="1"/>
</dbReference>
<gene>
    <name evidence="6" type="ORF">FM121_12060</name>
</gene>
<dbReference type="Gene3D" id="1.10.260.40">
    <property type="entry name" value="lambda repressor-like DNA-binding domains"/>
    <property type="match status" value="1"/>
</dbReference>
<dbReference type="RefSeq" id="WP_086952431.1">
    <property type="nucleotide sequence ID" value="NZ_FWFD01000015.1"/>
</dbReference>
<dbReference type="PRINTS" id="PR00036">
    <property type="entry name" value="HTHLACI"/>
</dbReference>
<dbReference type="GO" id="GO:0003700">
    <property type="term" value="F:DNA-binding transcription factor activity"/>
    <property type="evidence" value="ECO:0007669"/>
    <property type="project" value="TreeGrafter"/>
</dbReference>
<dbReference type="Gene3D" id="3.40.50.2300">
    <property type="match status" value="2"/>
</dbReference>
<dbReference type="EMBL" id="FWFD01000015">
    <property type="protein sequence ID" value="SLM86825.1"/>
    <property type="molecule type" value="Genomic_DNA"/>
</dbReference>
<dbReference type="Pfam" id="PF00356">
    <property type="entry name" value="LacI"/>
    <property type="match status" value="1"/>
</dbReference>
<dbReference type="InterPro" id="IPR001387">
    <property type="entry name" value="Cro/C1-type_HTH"/>
</dbReference>
<reference evidence="7" key="1">
    <citation type="submission" date="2017-02" db="EMBL/GenBank/DDBJ databases">
        <authorList>
            <person name="Dridi B."/>
        </authorList>
    </citation>
    <scope>NUCLEOTIDE SEQUENCE [LARGE SCALE GENOMIC DNA]</scope>
    <source>
        <strain evidence="7">bH819</strain>
    </source>
</reference>
<name>A0A1X6WRC5_9ENTE</name>
<evidence type="ECO:0000259" key="5">
    <source>
        <dbReference type="PROSITE" id="PS50943"/>
    </source>
</evidence>
<dbReference type="SUPFAM" id="SSF53822">
    <property type="entry name" value="Periplasmic binding protein-like I"/>
    <property type="match status" value="1"/>
</dbReference>
<dbReference type="InterPro" id="IPR000843">
    <property type="entry name" value="HTH_LacI"/>
</dbReference>
<proteinExistence type="predicted"/>
<dbReference type="InterPro" id="IPR001761">
    <property type="entry name" value="Peripla_BP/Lac1_sug-bd_dom"/>
</dbReference>
<dbReference type="CDD" id="cd01392">
    <property type="entry name" value="HTH_LacI"/>
    <property type="match status" value="1"/>
</dbReference>
<keyword evidence="3" id="KW-0804">Transcription</keyword>
<dbReference type="InterPro" id="IPR028082">
    <property type="entry name" value="Peripla_BP_I"/>
</dbReference>